<protein>
    <recommendedName>
        <fullName evidence="4">Glycoside hydrolase family 5 domain-containing protein</fullName>
    </recommendedName>
</protein>
<dbReference type="RefSeq" id="WP_311504238.1">
    <property type="nucleotide sequence ID" value="NZ_JAVRHK010000013.1"/>
</dbReference>
<feature type="signal peptide" evidence="1">
    <location>
        <begin position="1"/>
        <end position="23"/>
    </location>
</feature>
<dbReference type="SUPFAM" id="SSF51445">
    <property type="entry name" value="(Trans)glycosidases"/>
    <property type="match status" value="1"/>
</dbReference>
<dbReference type="InterPro" id="IPR017853">
    <property type="entry name" value="GH"/>
</dbReference>
<gene>
    <name evidence="2" type="ORF">RM539_15020</name>
</gene>
<evidence type="ECO:0000313" key="2">
    <source>
        <dbReference type="EMBL" id="MDT0677896.1"/>
    </source>
</evidence>
<comment type="caution">
    <text evidence="2">The sequence shown here is derived from an EMBL/GenBank/DDBJ whole genome shotgun (WGS) entry which is preliminary data.</text>
</comment>
<sequence>MRYIYRTSLLVLMICLFWSCASSDNDPVDATDDLGQSDDGPVDTSFLETQNLGVNFNEQLDYIDNDALLALHTDWVRGFVDFFRYYEDPTLISSDAKITRYLGLQTYGFKTVLNIKWLFRGSDYPAAGSPEMASQMAVLEQILARVWDKTDVIVVGNEPFIETDPEDYGAAMYDYYVEATNVVKAYGEEHGERPIFFGSFDNMYQSRRQNLEVLNDLLDFSSNTSWIAGVDLHIHHSSTQEMRDALDFVSARIRDDQKMMVSEFSLMKHFRSNLTGSIPVEFANEYGFSDSWMNYEYIDYALKNEVDRSQWVDFLSQSSWFENRKHYLSNSFYDVFSSYDKFFLGTYAFRQSYPETADFTATTDPWVLNGLYANRSVEPDPANGRFQFNYAWAEDFLSIQNSSN</sequence>
<dbReference type="Proteomes" id="UP001262582">
    <property type="component" value="Unassembled WGS sequence"/>
</dbReference>
<feature type="chain" id="PRO_5047376000" description="Glycoside hydrolase family 5 domain-containing protein" evidence="1">
    <location>
        <begin position="24"/>
        <end position="404"/>
    </location>
</feature>
<proteinExistence type="predicted"/>
<name>A0ABU3D8N8_9FLAO</name>
<evidence type="ECO:0000313" key="3">
    <source>
        <dbReference type="Proteomes" id="UP001262582"/>
    </source>
</evidence>
<organism evidence="2 3">
    <name type="scientific">Autumnicola musiva</name>
    <dbReference type="NCBI Taxonomy" id="3075589"/>
    <lineage>
        <taxon>Bacteria</taxon>
        <taxon>Pseudomonadati</taxon>
        <taxon>Bacteroidota</taxon>
        <taxon>Flavobacteriia</taxon>
        <taxon>Flavobacteriales</taxon>
        <taxon>Flavobacteriaceae</taxon>
        <taxon>Autumnicola</taxon>
    </lineage>
</organism>
<evidence type="ECO:0000256" key="1">
    <source>
        <dbReference type="SAM" id="SignalP"/>
    </source>
</evidence>
<keyword evidence="3" id="KW-1185">Reference proteome</keyword>
<evidence type="ECO:0008006" key="4">
    <source>
        <dbReference type="Google" id="ProtNLM"/>
    </source>
</evidence>
<accession>A0ABU3D8N8</accession>
<keyword evidence="1" id="KW-0732">Signal</keyword>
<dbReference type="EMBL" id="JAVRHK010000013">
    <property type="protein sequence ID" value="MDT0677896.1"/>
    <property type="molecule type" value="Genomic_DNA"/>
</dbReference>
<reference evidence="2 3" key="1">
    <citation type="submission" date="2023-09" db="EMBL/GenBank/DDBJ databases">
        <authorList>
            <person name="Rey-Velasco X."/>
        </authorList>
    </citation>
    <scope>NUCLEOTIDE SEQUENCE [LARGE SCALE GENOMIC DNA]</scope>
    <source>
        <strain evidence="2 3">F117</strain>
    </source>
</reference>